<evidence type="ECO:0000313" key="11">
    <source>
        <dbReference type="Proteomes" id="UP000182409"/>
    </source>
</evidence>
<keyword evidence="6 7" id="KW-0472">Membrane</keyword>
<evidence type="ECO:0000313" key="10">
    <source>
        <dbReference type="EMBL" id="SEB46287.1"/>
    </source>
</evidence>
<evidence type="ECO:0000256" key="4">
    <source>
        <dbReference type="ARBA" id="ARBA00022840"/>
    </source>
</evidence>
<feature type="domain" description="ABC transporter" evidence="8">
    <location>
        <begin position="362"/>
        <end position="602"/>
    </location>
</feature>
<evidence type="ECO:0000256" key="3">
    <source>
        <dbReference type="ARBA" id="ARBA00022741"/>
    </source>
</evidence>
<evidence type="ECO:0000256" key="5">
    <source>
        <dbReference type="ARBA" id="ARBA00022989"/>
    </source>
</evidence>
<dbReference type="Pfam" id="PF00005">
    <property type="entry name" value="ABC_tran"/>
    <property type="match status" value="1"/>
</dbReference>
<keyword evidence="2 7" id="KW-0812">Transmembrane</keyword>
<dbReference type="PROSITE" id="PS50893">
    <property type="entry name" value="ABC_TRANSPORTER_2"/>
    <property type="match status" value="1"/>
</dbReference>
<dbReference type="Proteomes" id="UP000182409">
    <property type="component" value="Unassembled WGS sequence"/>
</dbReference>
<dbReference type="InterPro" id="IPR011527">
    <property type="entry name" value="ABC1_TM_dom"/>
</dbReference>
<reference evidence="10 11" key="1">
    <citation type="submission" date="2016-10" db="EMBL/GenBank/DDBJ databases">
        <authorList>
            <person name="de Groot N.N."/>
        </authorList>
    </citation>
    <scope>NUCLEOTIDE SEQUENCE [LARGE SCALE GENOMIC DNA]</scope>
    <source>
        <strain evidence="10 11">AB35.6</strain>
    </source>
</reference>
<dbReference type="PROSITE" id="PS50929">
    <property type="entry name" value="ABC_TM1F"/>
    <property type="match status" value="1"/>
</dbReference>
<evidence type="ECO:0000256" key="6">
    <source>
        <dbReference type="ARBA" id="ARBA00023136"/>
    </source>
</evidence>
<dbReference type="GO" id="GO:0005524">
    <property type="term" value="F:ATP binding"/>
    <property type="evidence" value="ECO:0007669"/>
    <property type="project" value="UniProtKB-KW"/>
</dbReference>
<keyword evidence="5 7" id="KW-1133">Transmembrane helix</keyword>
<dbReference type="PANTHER" id="PTHR43394">
    <property type="entry name" value="ATP-DEPENDENT PERMEASE MDL1, MITOCHONDRIAL"/>
    <property type="match status" value="1"/>
</dbReference>
<evidence type="ECO:0000256" key="1">
    <source>
        <dbReference type="ARBA" id="ARBA00004651"/>
    </source>
</evidence>
<dbReference type="GO" id="GO:0005886">
    <property type="term" value="C:plasma membrane"/>
    <property type="evidence" value="ECO:0007669"/>
    <property type="project" value="UniProtKB-SubCell"/>
</dbReference>
<dbReference type="InterPro" id="IPR003593">
    <property type="entry name" value="AAA+_ATPase"/>
</dbReference>
<dbReference type="PANTHER" id="PTHR43394:SF1">
    <property type="entry name" value="ATP-BINDING CASSETTE SUB-FAMILY B MEMBER 10, MITOCHONDRIAL"/>
    <property type="match status" value="1"/>
</dbReference>
<feature type="transmembrane region" description="Helical" evidence="7">
    <location>
        <begin position="262"/>
        <end position="287"/>
    </location>
</feature>
<comment type="subcellular location">
    <subcellularLocation>
        <location evidence="1">Cell membrane</location>
        <topology evidence="1">Multi-pass membrane protein</topology>
    </subcellularLocation>
</comment>
<dbReference type="InterPro" id="IPR017871">
    <property type="entry name" value="ABC_transporter-like_CS"/>
</dbReference>
<dbReference type="PROSITE" id="PS00211">
    <property type="entry name" value="ABC_TRANSPORTER_1"/>
    <property type="match status" value="1"/>
</dbReference>
<evidence type="ECO:0000256" key="7">
    <source>
        <dbReference type="SAM" id="Phobius"/>
    </source>
</evidence>
<feature type="domain" description="ABC transmembrane type-1" evidence="9">
    <location>
        <begin position="19"/>
        <end position="328"/>
    </location>
</feature>
<name>A0A1H4JJF7_9BACT</name>
<feature type="transmembrane region" description="Helical" evidence="7">
    <location>
        <begin position="293"/>
        <end position="313"/>
    </location>
</feature>
<dbReference type="SMART" id="SM00382">
    <property type="entry name" value="AAA"/>
    <property type="match status" value="1"/>
</dbReference>
<dbReference type="FunFam" id="3.40.50.300:FF:000218">
    <property type="entry name" value="Multidrug ABC transporter ATP-binding protein"/>
    <property type="match status" value="1"/>
</dbReference>
<keyword evidence="4 10" id="KW-0067">ATP-binding</keyword>
<gene>
    <name evidence="10" type="ORF">SAMN05443244_0648</name>
</gene>
<dbReference type="InterPro" id="IPR003439">
    <property type="entry name" value="ABC_transporter-like_ATP-bd"/>
</dbReference>
<dbReference type="AlphaFoldDB" id="A0A1H4JJF7"/>
<dbReference type="CDD" id="cd18552">
    <property type="entry name" value="ABC_6TM_MsbA_like"/>
    <property type="match status" value="1"/>
</dbReference>
<dbReference type="InterPro" id="IPR036640">
    <property type="entry name" value="ABC1_TM_sf"/>
</dbReference>
<proteinExistence type="predicted"/>
<evidence type="ECO:0000259" key="8">
    <source>
        <dbReference type="PROSITE" id="PS50893"/>
    </source>
</evidence>
<dbReference type="OrthoDB" id="9762778at2"/>
<dbReference type="GO" id="GO:0016887">
    <property type="term" value="F:ATP hydrolysis activity"/>
    <property type="evidence" value="ECO:0007669"/>
    <property type="project" value="InterPro"/>
</dbReference>
<evidence type="ECO:0000259" key="9">
    <source>
        <dbReference type="PROSITE" id="PS50929"/>
    </source>
</evidence>
<protein>
    <submittedName>
        <fullName evidence="10">ATP-binding cassette, subfamily B, MsbA</fullName>
    </submittedName>
</protein>
<dbReference type="RefSeq" id="WP_074652320.1">
    <property type="nucleotide sequence ID" value="NZ_FNSD01000001.1"/>
</dbReference>
<feature type="transmembrane region" description="Helical" evidence="7">
    <location>
        <begin position="12"/>
        <end position="38"/>
    </location>
</feature>
<dbReference type="InterPro" id="IPR027417">
    <property type="entry name" value="P-loop_NTPase"/>
</dbReference>
<organism evidence="10 11">
    <name type="scientific">Terriglobus roseus</name>
    <dbReference type="NCBI Taxonomy" id="392734"/>
    <lineage>
        <taxon>Bacteria</taxon>
        <taxon>Pseudomonadati</taxon>
        <taxon>Acidobacteriota</taxon>
        <taxon>Terriglobia</taxon>
        <taxon>Terriglobales</taxon>
        <taxon>Acidobacteriaceae</taxon>
        <taxon>Terriglobus</taxon>
    </lineage>
</organism>
<dbReference type="SUPFAM" id="SSF90123">
    <property type="entry name" value="ABC transporter transmembrane region"/>
    <property type="match status" value="1"/>
</dbReference>
<dbReference type="InterPro" id="IPR039421">
    <property type="entry name" value="Type_1_exporter"/>
</dbReference>
<accession>A0A1H4JJF7</accession>
<dbReference type="Pfam" id="PF00664">
    <property type="entry name" value="ABC_membrane"/>
    <property type="match status" value="1"/>
</dbReference>
<dbReference type="Gene3D" id="1.20.1560.10">
    <property type="entry name" value="ABC transporter type 1, transmembrane domain"/>
    <property type="match status" value="1"/>
</dbReference>
<evidence type="ECO:0000256" key="2">
    <source>
        <dbReference type="ARBA" id="ARBA00022692"/>
    </source>
</evidence>
<keyword evidence="3" id="KW-0547">Nucleotide-binding</keyword>
<dbReference type="GO" id="GO:0015421">
    <property type="term" value="F:ABC-type oligopeptide transporter activity"/>
    <property type="evidence" value="ECO:0007669"/>
    <property type="project" value="TreeGrafter"/>
</dbReference>
<feature type="transmembrane region" description="Helical" evidence="7">
    <location>
        <begin position="168"/>
        <end position="199"/>
    </location>
</feature>
<dbReference type="EMBL" id="FNSD01000001">
    <property type="protein sequence ID" value="SEB46287.1"/>
    <property type="molecule type" value="Genomic_DNA"/>
</dbReference>
<dbReference type="SUPFAM" id="SSF52540">
    <property type="entry name" value="P-loop containing nucleoside triphosphate hydrolases"/>
    <property type="match status" value="1"/>
</dbReference>
<sequence>MKRILRLLRYLRPYLLPTFLSVLLMAVVGAMAALRLLLVKPILDNVLSAEMQPVKLLIFPIPHTHWTLNLQWLVPHHFHNAWNIVAYALVLSAAVKSVCDYAGTYLVNYAGFGMITDLRNDLYSAVLRRSVAFFQRYTTGSLLSTLINDIERVQVAMSTVLSDFLQQFFTFVFLSVVVIIYGGQLAWILLGFVLVIFFSARRIGRGVRRTTRGGQDKLSDIQNILHETLTGNRIVKAFGMELWEMARFRRAARRLLRANMRAIGVSSISSPLMDALGSVAIALLLWIGRVRIVHHQMTAGSFIAFLVAVFSLYDPVRKFAMYYNSFQQALGASDKIFQFLDEQDEVPEKKGAVELLEFQEGLRFSDVSFGYRDEEDEHDFHQVLHSLSLYVQRGEVVAVVGPSGGGKSTLVNLIPRFFDPTDGAITIDGHDLRDVQVASLRRLIGSVTQETVLFNDTVRNNIAYGQPDVPMERVEAAARAALAHDFILRMPDGYNTVIGEKGFRLSGGERQRLAIARAILKDAPILILDEATSALDAESESLVQEALSNLMTHRTVLVIAHRLSTVRKADRIIVIERGRIAETGSHAELLAKGGVYHRLYSMQFADAAEDAANVEAGDASAAIAASAAQ</sequence>
<dbReference type="Gene3D" id="3.40.50.300">
    <property type="entry name" value="P-loop containing nucleotide triphosphate hydrolases"/>
    <property type="match status" value="1"/>
</dbReference>